<evidence type="ECO:0000313" key="1">
    <source>
        <dbReference type="EnsemblPlants" id="Ma10_p28430.1"/>
    </source>
</evidence>
<proteinExistence type="predicted"/>
<reference evidence="1" key="1">
    <citation type="submission" date="2021-05" db="UniProtKB">
        <authorList>
            <consortium name="EnsemblPlants"/>
        </authorList>
    </citation>
    <scope>IDENTIFICATION</scope>
    <source>
        <strain evidence="1">subsp. malaccensis</strain>
    </source>
</reference>
<dbReference type="EnsemblPlants" id="Ma10_t28430.1">
    <property type="protein sequence ID" value="Ma10_p28430.1"/>
    <property type="gene ID" value="Ma10_g28430"/>
</dbReference>
<organism evidence="1 2">
    <name type="scientific">Musa acuminata subsp. malaccensis</name>
    <name type="common">Wild banana</name>
    <name type="synonym">Musa malaccensis</name>
    <dbReference type="NCBI Taxonomy" id="214687"/>
    <lineage>
        <taxon>Eukaryota</taxon>
        <taxon>Viridiplantae</taxon>
        <taxon>Streptophyta</taxon>
        <taxon>Embryophyta</taxon>
        <taxon>Tracheophyta</taxon>
        <taxon>Spermatophyta</taxon>
        <taxon>Magnoliopsida</taxon>
        <taxon>Liliopsida</taxon>
        <taxon>Zingiberales</taxon>
        <taxon>Musaceae</taxon>
        <taxon>Musa</taxon>
    </lineage>
</organism>
<sequence>MLIDGDDIIVGDWLHCGSTLVLRQRKRQRHL</sequence>
<protein>
    <submittedName>
        <fullName evidence="1">Uncharacterized protein</fullName>
    </submittedName>
</protein>
<name>A0A804L1A2_MUSAM</name>
<evidence type="ECO:0000313" key="2">
    <source>
        <dbReference type="Proteomes" id="UP000012960"/>
    </source>
</evidence>
<dbReference type="AlphaFoldDB" id="A0A804L1A2"/>
<dbReference type="Proteomes" id="UP000012960">
    <property type="component" value="Unplaced"/>
</dbReference>
<dbReference type="Gramene" id="Ma10_t28430.1">
    <property type="protein sequence ID" value="Ma10_p28430.1"/>
    <property type="gene ID" value="Ma10_g28430"/>
</dbReference>
<dbReference type="InParanoid" id="A0A804L1A2"/>
<keyword evidence="2" id="KW-1185">Reference proteome</keyword>
<accession>A0A804L1A2</accession>